<dbReference type="AlphaFoldDB" id="A0A8J5UWD5"/>
<comment type="subcellular location">
    <subcellularLocation>
        <location evidence="1">Membrane</location>
        <topology evidence="1">Multi-pass membrane protein</topology>
    </subcellularLocation>
</comment>
<dbReference type="PROSITE" id="PS00236">
    <property type="entry name" value="NEUROTR_ION_CHANNEL"/>
    <property type="match status" value="1"/>
</dbReference>
<dbReference type="PANTHER" id="PTHR18945">
    <property type="entry name" value="NEUROTRANSMITTER GATED ION CHANNEL"/>
    <property type="match status" value="1"/>
</dbReference>
<dbReference type="OrthoDB" id="407674at2759"/>
<sequence length="399" mass="45152">MIKKRPERSVGFLGAEISLKTSALVGVSCGVASVSVVTAGVIDEGGREGSKRTSTTTRRSITSMTRYYLMIICCLYTLVDMGSLHFSPVILLNCWSFSEKICEPVLSTEVEGWHIKVNSLTSRTIRLSARKRGYRFFPKSQRLTLVLSCAMKFESYPHDTQICSMMIESLSHTTQDLVFIWNMTDPLVVNPDIELPQLDISNNYTTDCTIEYSTGNFTCIQIVFNLRRRLGYHLFHTYIPSALIVVMSWIAFWIKPEAIPARVTLGVTSLLTLATQNTQSQQSLPPVSYVKAIDIWMSSCSVFVFLSLMEFAVVNNYMGPVATKAMKGYSDEDLRESIDEFKTPMRPESRNRSPVRPLSVQYDTCCHGRATAILIDKFSRFFFPFSFAILNIVYWSTFL</sequence>
<feature type="domain" description="Neurotransmitter-gated ion-channel ligand-binding" evidence="4">
    <location>
        <begin position="141"/>
        <end position="229"/>
    </location>
</feature>
<evidence type="ECO:0000259" key="5">
    <source>
        <dbReference type="Pfam" id="PF02932"/>
    </source>
</evidence>
<evidence type="ECO:0000256" key="1">
    <source>
        <dbReference type="ARBA" id="ARBA00004141"/>
    </source>
</evidence>
<evidence type="ECO:0000256" key="2">
    <source>
        <dbReference type="ARBA" id="ARBA00023136"/>
    </source>
</evidence>
<evidence type="ECO:0000259" key="4">
    <source>
        <dbReference type="Pfam" id="PF02931"/>
    </source>
</evidence>
<keyword evidence="3" id="KW-1133">Transmembrane helix</keyword>
<dbReference type="Pfam" id="PF02932">
    <property type="entry name" value="Neur_chan_memb"/>
    <property type="match status" value="1"/>
</dbReference>
<protein>
    <submittedName>
        <fullName evidence="6">Uncharacterized protein</fullName>
    </submittedName>
</protein>
<reference evidence="6" key="2">
    <citation type="submission" date="2021-04" db="EMBL/GenBank/DDBJ databases">
        <title>Genome-wide patterns of bracovirus chromosomal integration into multiple host tissues during parasitism.</title>
        <authorList>
            <person name="Chebbi M.A.C."/>
        </authorList>
    </citation>
    <scope>NUCLEOTIDE SEQUENCE</scope>
    <source>
        <tissue evidence="6">Whole body</tissue>
    </source>
</reference>
<organism evidence="6 7">
    <name type="scientific">Cotesia typhae</name>
    <dbReference type="NCBI Taxonomy" id="2053667"/>
    <lineage>
        <taxon>Eukaryota</taxon>
        <taxon>Metazoa</taxon>
        <taxon>Ecdysozoa</taxon>
        <taxon>Arthropoda</taxon>
        <taxon>Hexapoda</taxon>
        <taxon>Insecta</taxon>
        <taxon>Pterygota</taxon>
        <taxon>Neoptera</taxon>
        <taxon>Endopterygota</taxon>
        <taxon>Hymenoptera</taxon>
        <taxon>Apocrita</taxon>
        <taxon>Ichneumonoidea</taxon>
        <taxon>Braconidae</taxon>
        <taxon>Microgastrinae</taxon>
        <taxon>Cotesia</taxon>
    </lineage>
</organism>
<dbReference type="GO" id="GO:0004888">
    <property type="term" value="F:transmembrane signaling receptor activity"/>
    <property type="evidence" value="ECO:0007669"/>
    <property type="project" value="InterPro"/>
</dbReference>
<name>A0A8J5UWD5_9HYME</name>
<dbReference type="Proteomes" id="UP000729913">
    <property type="component" value="Unassembled WGS sequence"/>
</dbReference>
<feature type="transmembrane region" description="Helical" evidence="3">
    <location>
        <begin position="295"/>
        <end position="317"/>
    </location>
</feature>
<feature type="transmembrane region" description="Helical" evidence="3">
    <location>
        <begin position="381"/>
        <end position="398"/>
    </location>
</feature>
<comment type="caution">
    <text evidence="6">The sequence shown here is derived from an EMBL/GenBank/DDBJ whole genome shotgun (WGS) entry which is preliminary data.</text>
</comment>
<keyword evidence="7" id="KW-1185">Reference proteome</keyword>
<feature type="domain" description="Neurotransmitter-gated ion-channel transmembrane" evidence="5">
    <location>
        <begin position="237"/>
        <end position="352"/>
    </location>
</feature>
<dbReference type="EMBL" id="JAAOIC020000020">
    <property type="protein sequence ID" value="KAG8040560.1"/>
    <property type="molecule type" value="Genomic_DNA"/>
</dbReference>
<dbReference type="InterPro" id="IPR018000">
    <property type="entry name" value="Neurotransmitter_ion_chnl_CS"/>
</dbReference>
<dbReference type="InterPro" id="IPR006202">
    <property type="entry name" value="Neur_chan_lig-bd"/>
</dbReference>
<evidence type="ECO:0000256" key="3">
    <source>
        <dbReference type="SAM" id="Phobius"/>
    </source>
</evidence>
<dbReference type="InterPro" id="IPR006029">
    <property type="entry name" value="Neurotrans-gated_channel_TM"/>
</dbReference>
<dbReference type="CDD" id="cd19049">
    <property type="entry name" value="LGIC_TM_anion"/>
    <property type="match status" value="1"/>
</dbReference>
<evidence type="ECO:0000313" key="7">
    <source>
        <dbReference type="Proteomes" id="UP000729913"/>
    </source>
</evidence>
<dbReference type="GO" id="GO:0016020">
    <property type="term" value="C:membrane"/>
    <property type="evidence" value="ECO:0007669"/>
    <property type="project" value="UniProtKB-SubCell"/>
</dbReference>
<dbReference type="GO" id="GO:0005230">
    <property type="term" value="F:extracellular ligand-gated monoatomic ion channel activity"/>
    <property type="evidence" value="ECO:0007669"/>
    <property type="project" value="InterPro"/>
</dbReference>
<dbReference type="InterPro" id="IPR006201">
    <property type="entry name" value="Neur_channel"/>
</dbReference>
<accession>A0A8J5UWD5</accession>
<feature type="transmembrane region" description="Helical" evidence="3">
    <location>
        <begin position="234"/>
        <end position="254"/>
    </location>
</feature>
<keyword evidence="3" id="KW-0812">Transmembrane</keyword>
<gene>
    <name evidence="6" type="ORF">G9C98_002556</name>
</gene>
<proteinExistence type="predicted"/>
<reference evidence="6" key="1">
    <citation type="submission" date="2020-03" db="EMBL/GenBank/DDBJ databases">
        <authorList>
            <person name="Chebbi M.A."/>
            <person name="Drezen J.M."/>
        </authorList>
    </citation>
    <scope>NUCLEOTIDE SEQUENCE</scope>
    <source>
        <tissue evidence="6">Whole body</tissue>
    </source>
</reference>
<keyword evidence="2 3" id="KW-0472">Membrane</keyword>
<evidence type="ECO:0000313" key="6">
    <source>
        <dbReference type="EMBL" id="KAG8040560.1"/>
    </source>
</evidence>
<dbReference type="Pfam" id="PF02931">
    <property type="entry name" value="Neur_chan_LBD"/>
    <property type="match status" value="1"/>
</dbReference>